<protein>
    <submittedName>
        <fullName evidence="2">Uncharacterized protein</fullName>
    </submittedName>
</protein>
<name>A0AC35GLY7_9BILA</name>
<reference evidence="2" key="1">
    <citation type="submission" date="2022-11" db="UniProtKB">
        <authorList>
            <consortium name="WormBaseParasite"/>
        </authorList>
    </citation>
    <scope>IDENTIFICATION</scope>
</reference>
<dbReference type="Proteomes" id="UP000887580">
    <property type="component" value="Unplaced"/>
</dbReference>
<evidence type="ECO:0000313" key="2">
    <source>
        <dbReference type="WBParaSite" id="PS1159_v2.g6759.t1"/>
    </source>
</evidence>
<organism evidence="1 2">
    <name type="scientific">Panagrolaimus sp. PS1159</name>
    <dbReference type="NCBI Taxonomy" id="55785"/>
    <lineage>
        <taxon>Eukaryota</taxon>
        <taxon>Metazoa</taxon>
        <taxon>Ecdysozoa</taxon>
        <taxon>Nematoda</taxon>
        <taxon>Chromadorea</taxon>
        <taxon>Rhabditida</taxon>
        <taxon>Tylenchina</taxon>
        <taxon>Panagrolaimomorpha</taxon>
        <taxon>Panagrolaimoidea</taxon>
        <taxon>Panagrolaimidae</taxon>
        <taxon>Panagrolaimus</taxon>
    </lineage>
</organism>
<accession>A0AC35GLY7</accession>
<proteinExistence type="predicted"/>
<sequence length="135" mass="15861">MVQLENRLTIIEKAGDYSFEELFQMGAIDETCKQFLNENKCLEENPVLILHFETTPLNQYDDLRRSFLGNRAKEVSKYIFQLDTMQDLWDARDRMRVSDPHFFHAFGTPPTVFTTLLSSFVAKNCNASKYKFFEL</sequence>
<dbReference type="WBParaSite" id="PS1159_v2.g6759.t1">
    <property type="protein sequence ID" value="PS1159_v2.g6759.t1"/>
    <property type="gene ID" value="PS1159_v2.g6759"/>
</dbReference>
<evidence type="ECO:0000313" key="1">
    <source>
        <dbReference type="Proteomes" id="UP000887580"/>
    </source>
</evidence>